<evidence type="ECO:0000256" key="6">
    <source>
        <dbReference type="ARBA" id="ARBA00023264"/>
    </source>
</evidence>
<evidence type="ECO:0000256" key="5">
    <source>
        <dbReference type="ARBA" id="ARBA00023209"/>
    </source>
</evidence>
<dbReference type="Gene3D" id="3.40.50.720">
    <property type="entry name" value="NAD(P)-binding Rossmann-like Domain"/>
    <property type="match status" value="1"/>
</dbReference>
<feature type="domain" description="Glycerol-3-phosphate dehydrogenase NAD-dependent C-terminal" evidence="10">
    <location>
        <begin position="159"/>
        <end position="291"/>
    </location>
</feature>
<dbReference type="InterPro" id="IPR013328">
    <property type="entry name" value="6PGD_dom2"/>
</dbReference>
<keyword evidence="6" id="KW-1208">Phospholipid metabolism</keyword>
<dbReference type="GO" id="GO:0005829">
    <property type="term" value="C:cytosol"/>
    <property type="evidence" value="ECO:0007669"/>
    <property type="project" value="TreeGrafter"/>
</dbReference>
<dbReference type="InterPro" id="IPR006168">
    <property type="entry name" value="G3P_DH_NAD-dep"/>
</dbReference>
<dbReference type="InterPro" id="IPR008927">
    <property type="entry name" value="6-PGluconate_DH-like_C_sf"/>
</dbReference>
<proteinExistence type="inferred from homology"/>
<evidence type="ECO:0000259" key="10">
    <source>
        <dbReference type="Pfam" id="PF07479"/>
    </source>
</evidence>
<dbReference type="Pfam" id="PF07479">
    <property type="entry name" value="NAD_Gly3P_dh_C"/>
    <property type="match status" value="1"/>
</dbReference>
<dbReference type="InterPro" id="IPR011128">
    <property type="entry name" value="G3P_DH_NAD-dep_N"/>
</dbReference>
<dbReference type="AlphaFoldDB" id="A0A1G1XTW5"/>
<comment type="caution">
    <text evidence="11">The sequence shown here is derived from an EMBL/GenBank/DDBJ whole genome shotgun (WGS) entry which is preliminary data.</text>
</comment>
<dbReference type="InterPro" id="IPR036291">
    <property type="entry name" value="NAD(P)-bd_dom_sf"/>
</dbReference>
<dbReference type="SUPFAM" id="SSF48179">
    <property type="entry name" value="6-phosphogluconate dehydrogenase C-terminal domain-like"/>
    <property type="match status" value="1"/>
</dbReference>
<dbReference type="PANTHER" id="PTHR11728:SF1">
    <property type="entry name" value="GLYCEROL-3-PHOSPHATE DEHYDROGENASE [NAD(+)] 2, CHLOROPLASTIC"/>
    <property type="match status" value="1"/>
</dbReference>
<dbReference type="GO" id="GO:0008654">
    <property type="term" value="P:phospholipid biosynthetic process"/>
    <property type="evidence" value="ECO:0007669"/>
    <property type="project" value="UniProtKB-KW"/>
</dbReference>
<evidence type="ECO:0000256" key="1">
    <source>
        <dbReference type="ARBA" id="ARBA00011009"/>
    </source>
</evidence>
<evidence type="ECO:0000313" key="11">
    <source>
        <dbReference type="EMBL" id="OGY43036.1"/>
    </source>
</evidence>
<dbReference type="Pfam" id="PF01210">
    <property type="entry name" value="NAD_Gly3P_dh_N"/>
    <property type="match status" value="1"/>
</dbReference>
<dbReference type="GO" id="GO:0051287">
    <property type="term" value="F:NAD binding"/>
    <property type="evidence" value="ECO:0007669"/>
    <property type="project" value="InterPro"/>
</dbReference>
<dbReference type="STRING" id="1797532.A2729_05745"/>
<evidence type="ECO:0000256" key="7">
    <source>
        <dbReference type="PIRSR" id="PIRSR000114-1"/>
    </source>
</evidence>
<dbReference type="Gene3D" id="1.10.1040.10">
    <property type="entry name" value="N-(1-d-carboxylethyl)-l-norvaline Dehydrogenase, domain 2"/>
    <property type="match status" value="1"/>
</dbReference>
<evidence type="ECO:0000313" key="12">
    <source>
        <dbReference type="Proteomes" id="UP000178930"/>
    </source>
</evidence>
<evidence type="ECO:0000259" key="9">
    <source>
        <dbReference type="Pfam" id="PF01210"/>
    </source>
</evidence>
<gene>
    <name evidence="11" type="ORF">A2729_05745</name>
</gene>
<dbReference type="PANTHER" id="PTHR11728">
    <property type="entry name" value="GLYCEROL-3-PHOSPHATE DEHYDROGENASE"/>
    <property type="match status" value="1"/>
</dbReference>
<evidence type="ECO:0008006" key="13">
    <source>
        <dbReference type="Google" id="ProtNLM"/>
    </source>
</evidence>
<evidence type="ECO:0000256" key="4">
    <source>
        <dbReference type="ARBA" id="ARBA00023098"/>
    </source>
</evidence>
<sequence>MVKQVTIIGAGAIGKAIGKTLSENQETKIHFWDVVKNKVRNQRPLADIVPTADFLFLCLPSFATPAAIKNIKPFLKKETIVISVSKGIDKKSKKFISQILKESLPASQNFALLYGPMLASELMRNQGGAAVAATTKKSAFEKIKKIFSHSGLLVSYSSDVVGVGALGVLKNVYAISLGIADGLGWQNNRKGFLTAKILEEIFRLLPLLGGRAQTTLTPAGVGDLIATGFCPTSHNQQLGRQLALRLAGSKESEGYYSLPPLAQKLDKRIKNFPLLSTIYQVVIKNQDAKIAFSRLIKN</sequence>
<name>A0A1G1XTW5_9BACT</name>
<dbReference type="InterPro" id="IPR006109">
    <property type="entry name" value="G3P_DH_NAD-dep_C"/>
</dbReference>
<evidence type="ECO:0000256" key="2">
    <source>
        <dbReference type="ARBA" id="ARBA00022516"/>
    </source>
</evidence>
<keyword evidence="2" id="KW-0444">Lipid biosynthesis</keyword>
<evidence type="ECO:0000256" key="8">
    <source>
        <dbReference type="PIRSR" id="PIRSR000114-3"/>
    </source>
</evidence>
<protein>
    <recommendedName>
        <fullName evidence="13">Glycerol-3-phosphate dehydrogenase (NAD(P)(+))</fullName>
    </recommendedName>
</protein>
<feature type="binding site" evidence="8">
    <location>
        <position position="119"/>
    </location>
    <ligand>
        <name>NAD(+)</name>
        <dbReference type="ChEBI" id="CHEBI:57540"/>
    </ligand>
</feature>
<accession>A0A1G1XTW5</accession>
<keyword evidence="5" id="KW-0594">Phospholipid biosynthesis</keyword>
<feature type="domain" description="Glycerol-3-phosphate dehydrogenase NAD-dependent N-terminal" evidence="9">
    <location>
        <begin position="36"/>
        <end position="138"/>
    </location>
</feature>
<keyword evidence="4" id="KW-0443">Lipid metabolism</keyword>
<reference evidence="11 12" key="1">
    <citation type="journal article" date="2016" name="Nat. Commun.">
        <title>Thousands of microbial genomes shed light on interconnected biogeochemical processes in an aquifer system.</title>
        <authorList>
            <person name="Anantharaman K."/>
            <person name="Brown C.T."/>
            <person name="Hug L.A."/>
            <person name="Sharon I."/>
            <person name="Castelle C.J."/>
            <person name="Probst A.J."/>
            <person name="Thomas B.C."/>
            <person name="Singh A."/>
            <person name="Wilkins M.J."/>
            <person name="Karaoz U."/>
            <person name="Brodie E.L."/>
            <person name="Williams K.H."/>
            <person name="Hubbard S.S."/>
            <person name="Banfield J.F."/>
        </authorList>
    </citation>
    <scope>NUCLEOTIDE SEQUENCE [LARGE SCALE GENOMIC DNA]</scope>
</reference>
<dbReference type="PIRSF" id="PIRSF000114">
    <property type="entry name" value="Glycerol-3-P_dh"/>
    <property type="match status" value="1"/>
</dbReference>
<feature type="binding site" evidence="8">
    <location>
        <begin position="9"/>
        <end position="14"/>
    </location>
    <ligand>
        <name>NAD(+)</name>
        <dbReference type="ChEBI" id="CHEBI:57540"/>
    </ligand>
</feature>
<dbReference type="GO" id="GO:0016616">
    <property type="term" value="F:oxidoreductase activity, acting on the CH-OH group of donors, NAD or NADP as acceptor"/>
    <property type="evidence" value="ECO:0007669"/>
    <property type="project" value="InterPro"/>
</dbReference>
<comment type="similarity">
    <text evidence="1">Belongs to the NAD-dependent glycerol-3-phosphate dehydrogenase family.</text>
</comment>
<feature type="active site" description="Proton acceptor" evidence="7">
    <location>
        <position position="170"/>
    </location>
</feature>
<dbReference type="Proteomes" id="UP000178930">
    <property type="component" value="Unassembled WGS sequence"/>
</dbReference>
<organism evidence="11 12">
    <name type="scientific">Candidatus Buchananbacteria bacterium RIFCSPHIGHO2_01_FULL_39_14</name>
    <dbReference type="NCBI Taxonomy" id="1797532"/>
    <lineage>
        <taxon>Bacteria</taxon>
        <taxon>Candidatus Buchananiibacteriota</taxon>
    </lineage>
</organism>
<dbReference type="GO" id="GO:0046168">
    <property type="term" value="P:glycerol-3-phosphate catabolic process"/>
    <property type="evidence" value="ECO:0007669"/>
    <property type="project" value="InterPro"/>
</dbReference>
<dbReference type="GO" id="GO:0005975">
    <property type="term" value="P:carbohydrate metabolic process"/>
    <property type="evidence" value="ECO:0007669"/>
    <property type="project" value="InterPro"/>
</dbReference>
<feature type="binding site" evidence="8">
    <location>
        <position position="250"/>
    </location>
    <ligand>
        <name>NAD(+)</name>
        <dbReference type="ChEBI" id="CHEBI:57540"/>
    </ligand>
</feature>
<evidence type="ECO:0000256" key="3">
    <source>
        <dbReference type="ARBA" id="ARBA00023002"/>
    </source>
</evidence>
<dbReference type="EMBL" id="MHIB01000046">
    <property type="protein sequence ID" value="OGY43036.1"/>
    <property type="molecule type" value="Genomic_DNA"/>
</dbReference>
<dbReference type="SUPFAM" id="SSF51735">
    <property type="entry name" value="NAD(P)-binding Rossmann-fold domains"/>
    <property type="match status" value="1"/>
</dbReference>
<keyword evidence="3" id="KW-0560">Oxidoreductase</keyword>
<keyword evidence="8" id="KW-0520">NAD</keyword>